<proteinExistence type="predicted"/>
<dbReference type="Proteomes" id="UP001209878">
    <property type="component" value="Unassembled WGS sequence"/>
</dbReference>
<sequence length="106" mass="11994">MAADPSQLNPIPCTSPTNPSTRRPPHSQLYRQQQYQPWQQQQQQQQHVNPAQYCSYSSKTDSPAQAGCVQPQTHGCRTLTLGKMELDKANKDKTHKLFSPNFKVSV</sequence>
<dbReference type="AlphaFoldDB" id="A0AAD9KTQ2"/>
<evidence type="ECO:0000313" key="3">
    <source>
        <dbReference type="Proteomes" id="UP001209878"/>
    </source>
</evidence>
<feature type="compositionally biased region" description="Low complexity" evidence="1">
    <location>
        <begin position="12"/>
        <end position="21"/>
    </location>
</feature>
<accession>A0AAD9KTQ2</accession>
<dbReference type="SUPFAM" id="SSF49562">
    <property type="entry name" value="C2 domain (Calcium/lipid-binding domain, CaLB)"/>
    <property type="match status" value="1"/>
</dbReference>
<protein>
    <submittedName>
        <fullName evidence="2">Uncharacterized protein</fullName>
    </submittedName>
</protein>
<name>A0AAD9KTQ2_RIDPI</name>
<organism evidence="2 3">
    <name type="scientific">Ridgeia piscesae</name>
    <name type="common">Tubeworm</name>
    <dbReference type="NCBI Taxonomy" id="27915"/>
    <lineage>
        <taxon>Eukaryota</taxon>
        <taxon>Metazoa</taxon>
        <taxon>Spiralia</taxon>
        <taxon>Lophotrochozoa</taxon>
        <taxon>Annelida</taxon>
        <taxon>Polychaeta</taxon>
        <taxon>Sedentaria</taxon>
        <taxon>Canalipalpata</taxon>
        <taxon>Sabellida</taxon>
        <taxon>Siboglinidae</taxon>
        <taxon>Ridgeia</taxon>
    </lineage>
</organism>
<dbReference type="Gene3D" id="2.60.40.1110">
    <property type="match status" value="1"/>
</dbReference>
<gene>
    <name evidence="2" type="ORF">NP493_618g01080</name>
</gene>
<comment type="caution">
    <text evidence="2">The sequence shown here is derived from an EMBL/GenBank/DDBJ whole genome shotgun (WGS) entry which is preliminary data.</text>
</comment>
<dbReference type="EMBL" id="JAODUO010000617">
    <property type="protein sequence ID" value="KAK2177125.1"/>
    <property type="molecule type" value="Genomic_DNA"/>
</dbReference>
<evidence type="ECO:0000256" key="1">
    <source>
        <dbReference type="SAM" id="MobiDB-lite"/>
    </source>
</evidence>
<feature type="compositionally biased region" description="Polar residues" evidence="1">
    <location>
        <begin position="47"/>
        <end position="63"/>
    </location>
</feature>
<reference evidence="2" key="1">
    <citation type="journal article" date="2023" name="Mol. Biol. Evol.">
        <title>Third-Generation Sequencing Reveals the Adaptive Role of the Epigenome in Three Deep-Sea Polychaetes.</title>
        <authorList>
            <person name="Perez M."/>
            <person name="Aroh O."/>
            <person name="Sun Y."/>
            <person name="Lan Y."/>
            <person name="Juniper S.K."/>
            <person name="Young C.R."/>
            <person name="Angers B."/>
            <person name="Qian P.Y."/>
        </authorList>
    </citation>
    <scope>NUCLEOTIDE SEQUENCE</scope>
    <source>
        <strain evidence="2">R07B-5</strain>
    </source>
</reference>
<feature type="region of interest" description="Disordered" evidence="1">
    <location>
        <begin position="1"/>
        <end position="67"/>
    </location>
</feature>
<dbReference type="InterPro" id="IPR035892">
    <property type="entry name" value="C2_domain_sf"/>
</dbReference>
<evidence type="ECO:0000313" key="2">
    <source>
        <dbReference type="EMBL" id="KAK2177125.1"/>
    </source>
</evidence>
<keyword evidence="3" id="KW-1185">Reference proteome</keyword>
<feature type="compositionally biased region" description="Low complexity" evidence="1">
    <location>
        <begin position="32"/>
        <end position="46"/>
    </location>
</feature>